<proteinExistence type="predicted"/>
<dbReference type="AlphaFoldDB" id="A0A4Y2U7S0"/>
<name>A0A4Y2U7S0_ARAVE</name>
<protein>
    <submittedName>
        <fullName evidence="1">Uncharacterized protein</fullName>
    </submittedName>
</protein>
<evidence type="ECO:0000313" key="2">
    <source>
        <dbReference type="Proteomes" id="UP000499080"/>
    </source>
</evidence>
<reference evidence="1 2" key="1">
    <citation type="journal article" date="2019" name="Sci. Rep.">
        <title>Orb-weaving spider Araneus ventricosus genome elucidates the spidroin gene catalogue.</title>
        <authorList>
            <person name="Kono N."/>
            <person name="Nakamura H."/>
            <person name="Ohtoshi R."/>
            <person name="Moran D.A.P."/>
            <person name="Shinohara A."/>
            <person name="Yoshida Y."/>
            <person name="Fujiwara M."/>
            <person name="Mori M."/>
            <person name="Tomita M."/>
            <person name="Arakawa K."/>
        </authorList>
    </citation>
    <scope>NUCLEOTIDE SEQUENCE [LARGE SCALE GENOMIC DNA]</scope>
</reference>
<dbReference type="Proteomes" id="UP000499080">
    <property type="component" value="Unassembled WGS sequence"/>
</dbReference>
<accession>A0A4Y2U7S0</accession>
<organism evidence="1 2">
    <name type="scientific">Araneus ventricosus</name>
    <name type="common">Orbweaver spider</name>
    <name type="synonym">Epeira ventricosa</name>
    <dbReference type="NCBI Taxonomy" id="182803"/>
    <lineage>
        <taxon>Eukaryota</taxon>
        <taxon>Metazoa</taxon>
        <taxon>Ecdysozoa</taxon>
        <taxon>Arthropoda</taxon>
        <taxon>Chelicerata</taxon>
        <taxon>Arachnida</taxon>
        <taxon>Araneae</taxon>
        <taxon>Araneomorphae</taxon>
        <taxon>Entelegynae</taxon>
        <taxon>Araneoidea</taxon>
        <taxon>Araneidae</taxon>
        <taxon>Araneus</taxon>
    </lineage>
</organism>
<gene>
    <name evidence="1" type="ORF">AVEN_189615_1</name>
</gene>
<sequence>MTHGNGLTPLTRILGPIIALLTEPHLPSKEANLLRPVFVDVKVKYQDRLRPVFVDVKVKYQDRLRPVFVDVKVKYKYRLRPVFVDVKVKYQDRLARCEKAKGFKNDIHFCI</sequence>
<comment type="caution">
    <text evidence="1">The sequence shown here is derived from an EMBL/GenBank/DDBJ whole genome shotgun (WGS) entry which is preliminary data.</text>
</comment>
<evidence type="ECO:0000313" key="1">
    <source>
        <dbReference type="EMBL" id="GBO08702.1"/>
    </source>
</evidence>
<keyword evidence="2" id="KW-1185">Reference proteome</keyword>
<dbReference type="EMBL" id="BGPR01034358">
    <property type="protein sequence ID" value="GBO08702.1"/>
    <property type="molecule type" value="Genomic_DNA"/>
</dbReference>